<name>A0ABQ9X4P0_9EUKA</name>
<protein>
    <submittedName>
        <fullName evidence="1">Uncharacterized protein</fullName>
    </submittedName>
</protein>
<evidence type="ECO:0000313" key="2">
    <source>
        <dbReference type="Proteomes" id="UP001281761"/>
    </source>
</evidence>
<dbReference type="EMBL" id="JARBJD010000220">
    <property type="protein sequence ID" value="KAK2946733.1"/>
    <property type="molecule type" value="Genomic_DNA"/>
</dbReference>
<evidence type="ECO:0000313" key="1">
    <source>
        <dbReference type="EMBL" id="KAK2946733.1"/>
    </source>
</evidence>
<gene>
    <name evidence="1" type="ORF">BLNAU_18329</name>
</gene>
<reference evidence="1 2" key="1">
    <citation type="journal article" date="2022" name="bioRxiv">
        <title>Genomics of Preaxostyla Flagellates Illuminates Evolutionary Transitions and the Path Towards Mitochondrial Loss.</title>
        <authorList>
            <person name="Novak L.V.F."/>
            <person name="Treitli S.C."/>
            <person name="Pyrih J."/>
            <person name="Halakuc P."/>
            <person name="Pipaliya S.V."/>
            <person name="Vacek V."/>
            <person name="Brzon O."/>
            <person name="Soukal P."/>
            <person name="Eme L."/>
            <person name="Dacks J.B."/>
            <person name="Karnkowska A."/>
            <person name="Elias M."/>
            <person name="Hampl V."/>
        </authorList>
    </citation>
    <scope>NUCLEOTIDE SEQUENCE [LARGE SCALE GENOMIC DNA]</scope>
    <source>
        <strain evidence="1">NAU3</strain>
        <tissue evidence="1">Gut</tissue>
    </source>
</reference>
<proteinExistence type="predicted"/>
<comment type="caution">
    <text evidence="1">The sequence shown here is derived from an EMBL/GenBank/DDBJ whole genome shotgun (WGS) entry which is preliminary data.</text>
</comment>
<organism evidence="1 2">
    <name type="scientific">Blattamonas nauphoetae</name>
    <dbReference type="NCBI Taxonomy" id="2049346"/>
    <lineage>
        <taxon>Eukaryota</taxon>
        <taxon>Metamonada</taxon>
        <taxon>Preaxostyla</taxon>
        <taxon>Oxymonadida</taxon>
        <taxon>Blattamonas</taxon>
    </lineage>
</organism>
<keyword evidence="2" id="KW-1185">Reference proteome</keyword>
<sequence>MNNAFIAFPTKIDAFSLVKEKYQFDDALQDKAVQFLKILEPQWGDQDQATRLVTDLVPSSDGSNSGFLETLSFLSETTSWTSTEIKHHLVEADLVTNIIATVQPQA</sequence>
<accession>A0ABQ9X4P0</accession>
<dbReference type="Proteomes" id="UP001281761">
    <property type="component" value="Unassembled WGS sequence"/>
</dbReference>